<dbReference type="InParanoid" id="A0A074YVA2"/>
<keyword evidence="3" id="KW-1185">Reference proteome</keyword>
<evidence type="ECO:0000313" key="3">
    <source>
        <dbReference type="Proteomes" id="UP000030641"/>
    </source>
</evidence>
<feature type="transmembrane region" description="Helical" evidence="1">
    <location>
        <begin position="30"/>
        <end position="51"/>
    </location>
</feature>
<keyword evidence="1" id="KW-0472">Membrane</keyword>
<feature type="transmembrane region" description="Helical" evidence="1">
    <location>
        <begin position="188"/>
        <end position="208"/>
    </location>
</feature>
<accession>A0A074YVA2</accession>
<keyword evidence="1" id="KW-0812">Transmembrane</keyword>
<dbReference type="OrthoDB" id="72269at2759"/>
<feature type="transmembrane region" description="Helical" evidence="1">
    <location>
        <begin position="339"/>
        <end position="358"/>
    </location>
</feature>
<reference evidence="2 3" key="1">
    <citation type="journal article" date="2014" name="BMC Genomics">
        <title>Genome sequencing of four Aureobasidium pullulans varieties: biotechnological potential, stress tolerance, and description of new species.</title>
        <authorList>
            <person name="Gostin Ar C."/>
            <person name="Ohm R.A."/>
            <person name="Kogej T."/>
            <person name="Sonjak S."/>
            <person name="Turk M."/>
            <person name="Zajc J."/>
            <person name="Zalar P."/>
            <person name="Grube M."/>
            <person name="Sun H."/>
            <person name="Han J."/>
            <person name="Sharma A."/>
            <person name="Chiniquy J."/>
            <person name="Ngan C.Y."/>
            <person name="Lipzen A."/>
            <person name="Barry K."/>
            <person name="Grigoriev I.V."/>
            <person name="Gunde-Cimerman N."/>
        </authorList>
    </citation>
    <scope>NUCLEOTIDE SEQUENCE [LARGE SCALE GENOMIC DNA]</scope>
    <source>
        <strain evidence="2 3">EXF-2481</strain>
    </source>
</reference>
<feature type="transmembrane region" description="Helical" evidence="1">
    <location>
        <begin position="365"/>
        <end position="387"/>
    </location>
</feature>
<proteinExistence type="predicted"/>
<evidence type="ECO:0000313" key="2">
    <source>
        <dbReference type="EMBL" id="KEQ90821.1"/>
    </source>
</evidence>
<dbReference type="STRING" id="1043005.A0A074YVA2"/>
<dbReference type="OMA" id="VFLRWDY"/>
<dbReference type="HOGENOM" id="CLU_038717_0_0_1"/>
<dbReference type="AlphaFoldDB" id="A0A074YVA2"/>
<dbReference type="RefSeq" id="XP_013339303.1">
    <property type="nucleotide sequence ID" value="XM_013483849.1"/>
</dbReference>
<feature type="transmembrane region" description="Helical" evidence="1">
    <location>
        <begin position="141"/>
        <end position="168"/>
    </location>
</feature>
<feature type="transmembrane region" description="Helical" evidence="1">
    <location>
        <begin position="268"/>
        <end position="297"/>
    </location>
</feature>
<evidence type="ECO:0000256" key="1">
    <source>
        <dbReference type="SAM" id="Phobius"/>
    </source>
</evidence>
<protein>
    <submittedName>
        <fullName evidence="2">Uncharacterized protein</fullName>
    </submittedName>
</protein>
<feature type="transmembrane region" description="Helical" evidence="1">
    <location>
        <begin position="108"/>
        <end position="129"/>
    </location>
</feature>
<organism evidence="2 3">
    <name type="scientific">Aureobasidium subglaciale (strain EXF-2481)</name>
    <name type="common">Aureobasidium pullulans var. subglaciale</name>
    <dbReference type="NCBI Taxonomy" id="1043005"/>
    <lineage>
        <taxon>Eukaryota</taxon>
        <taxon>Fungi</taxon>
        <taxon>Dikarya</taxon>
        <taxon>Ascomycota</taxon>
        <taxon>Pezizomycotina</taxon>
        <taxon>Dothideomycetes</taxon>
        <taxon>Dothideomycetidae</taxon>
        <taxon>Dothideales</taxon>
        <taxon>Saccotheciaceae</taxon>
        <taxon>Aureobasidium</taxon>
    </lineage>
</organism>
<gene>
    <name evidence="2" type="ORF">AUEXF2481DRAFT_44715</name>
</gene>
<keyword evidence="1" id="KW-1133">Transmembrane helix</keyword>
<dbReference type="EMBL" id="KL584785">
    <property type="protein sequence ID" value="KEQ90821.1"/>
    <property type="molecule type" value="Genomic_DNA"/>
</dbReference>
<dbReference type="Proteomes" id="UP000030641">
    <property type="component" value="Unassembled WGS sequence"/>
</dbReference>
<sequence>MPSRPSTDDSSPRTTTFVDRVWSVMNMHLFVRNTSLIALAVFGYVALWKFATDNGTFSLMREWSSQNRLPGTGEKYATEFTQWRTLDIFLKSLLTLFWPMVNGTQPGSSLMCFYFAGQGIAAWILTAIEGQRRGHKDNSRLISFTAAYGLLFQALGIGIVGPVFFAFSPLGDRSTSAVLTRYTAEINAIIPATIGAIIIPTILMSLHAPTAISLEHKIDLIRLWQFFPLLFRLCQRVWSSFVLVRITSYRDEIAEKNPETQRRAFGRVYIVGLCCAAVPHISTVVASLTALLCPTFFATPTAFHPVNLFVPVSPFSGHQASTVGQGAHWFLQWDMTLMFSTYLIWAYFANIEVIYPASGVISSSLVLRIIAWSLLFGPMGAALLATWERDDFVLNALEHKIKSRKDLPAEVTSRIG</sequence>
<dbReference type="GeneID" id="25367744"/>
<name>A0A074YVA2_AURSE</name>